<organism evidence="2 3">
    <name type="scientific">Actinocatenispora comari</name>
    <dbReference type="NCBI Taxonomy" id="2807577"/>
    <lineage>
        <taxon>Bacteria</taxon>
        <taxon>Bacillati</taxon>
        <taxon>Actinomycetota</taxon>
        <taxon>Actinomycetes</taxon>
        <taxon>Micromonosporales</taxon>
        <taxon>Micromonosporaceae</taxon>
        <taxon>Actinocatenispora</taxon>
    </lineage>
</organism>
<reference evidence="3" key="1">
    <citation type="journal article" date="2021" name="Int. J. Syst. Evol. Microbiol.">
        <title>Actinocatenispora comari sp. nov., an endophytic actinomycete isolated from aerial parts of Comarum salesowianum.</title>
        <authorList>
            <person name="Oyunbileg N."/>
            <person name="Iizaka Y."/>
            <person name="Hamada M."/>
            <person name="Davaapurev B.O."/>
            <person name="Fukumoto A."/>
            <person name="Tsetseg B."/>
            <person name="Kato F."/>
            <person name="Tamura T."/>
            <person name="Batkhuu J."/>
            <person name="Anzai Y."/>
        </authorList>
    </citation>
    <scope>NUCLEOTIDE SEQUENCE [LARGE SCALE GENOMIC DNA]</scope>
    <source>
        <strain evidence="3">NUM-2625</strain>
    </source>
</reference>
<comment type="caution">
    <text evidence="2">The sequence shown here is derived from an EMBL/GenBank/DDBJ whole genome shotgun (WGS) entry which is preliminary data.</text>
</comment>
<dbReference type="EMBL" id="BOPO01000149">
    <property type="protein sequence ID" value="GIL31656.1"/>
    <property type="molecule type" value="Genomic_DNA"/>
</dbReference>
<accession>A0A8J4EPG5</accession>
<feature type="transmembrane region" description="Helical" evidence="1">
    <location>
        <begin position="104"/>
        <end position="125"/>
    </location>
</feature>
<protein>
    <submittedName>
        <fullName evidence="2">Uncharacterized protein</fullName>
    </submittedName>
</protein>
<dbReference type="Proteomes" id="UP000614996">
    <property type="component" value="Unassembled WGS sequence"/>
</dbReference>
<feature type="transmembrane region" description="Helical" evidence="1">
    <location>
        <begin position="74"/>
        <end position="95"/>
    </location>
</feature>
<keyword evidence="3" id="KW-1185">Reference proteome</keyword>
<sequence>MRYDVSVDEHEHDELVRDVFPIYAQNPGYSYRIFGFWAMGLGRQYLYGIKYVVASLFFFLLGAVGGTAKHSPLVVVLGAACWLVGSVPGFVLLFVEHRRHPRAVLWLNIATMVLWPLLVVAFYLIGSRLAA</sequence>
<evidence type="ECO:0000256" key="1">
    <source>
        <dbReference type="SAM" id="Phobius"/>
    </source>
</evidence>
<keyword evidence="1" id="KW-1133">Transmembrane helix</keyword>
<evidence type="ECO:0000313" key="2">
    <source>
        <dbReference type="EMBL" id="GIL31656.1"/>
    </source>
</evidence>
<proteinExistence type="predicted"/>
<evidence type="ECO:0000313" key="3">
    <source>
        <dbReference type="Proteomes" id="UP000614996"/>
    </source>
</evidence>
<name>A0A8J4EPG5_9ACTN</name>
<gene>
    <name evidence="2" type="ORF">NUM_69100</name>
</gene>
<feature type="transmembrane region" description="Helical" evidence="1">
    <location>
        <begin position="49"/>
        <end position="68"/>
    </location>
</feature>
<keyword evidence="1" id="KW-0812">Transmembrane</keyword>
<dbReference type="RefSeq" id="WP_207129227.1">
    <property type="nucleotide sequence ID" value="NZ_BOPO01000149.1"/>
</dbReference>
<dbReference type="AlphaFoldDB" id="A0A8J4EPG5"/>
<keyword evidence="1" id="KW-0472">Membrane</keyword>